<evidence type="ECO:0000256" key="2">
    <source>
        <dbReference type="RuleBase" id="RU000461"/>
    </source>
</evidence>
<keyword evidence="2" id="KW-0503">Monooxygenase</keyword>
<dbReference type="InterPro" id="IPR002397">
    <property type="entry name" value="Cyt_P450_B"/>
</dbReference>
<sequence>MNESAERQRAPVYDFDFYGDPLIRRDVHAAYLELKAKAPPFFWTPRNGGHWVALASADVLHMMQHPESFSNCQLAIPAAVDAPRMIPESLDPPEHKRYRQFLRPWFESSAIAPREQRIIEWAETYVGRLAAQGRCEFVEDVASRFPVSVFMEMFGLPLDRIDEFRDLITAFFGSGGDENRADYVGQITAILVELLQARMAEPKDDLVSQLITADFEGRKLEFAELMSISFLMFLAGLDTVTNAMTFGMRHLAQHPEQQQQLRDDPSLIPAAVEELMRRYSFVATPRQVTGEAEIGGVKLHDGDMVLCALNLVGMDEHLNPDPDTVDFHRPRCRHAAFGNGVHTCLGIHLARLELKTFYRIWLERVGPFRLAADAPAQETRGGSVFAQTALHLEWSDE</sequence>
<dbReference type="PRINTS" id="PR00385">
    <property type="entry name" value="P450"/>
</dbReference>
<dbReference type="PRINTS" id="PR00359">
    <property type="entry name" value="BP450"/>
</dbReference>
<dbReference type="Pfam" id="PF00067">
    <property type="entry name" value="p450"/>
    <property type="match status" value="1"/>
</dbReference>
<protein>
    <submittedName>
        <fullName evidence="3">Cytochrome P450</fullName>
    </submittedName>
</protein>
<evidence type="ECO:0000313" key="4">
    <source>
        <dbReference type="Proteomes" id="UP001595828"/>
    </source>
</evidence>
<dbReference type="EMBL" id="JBHSDR010000006">
    <property type="protein sequence ID" value="MFC4295812.1"/>
    <property type="molecule type" value="Genomic_DNA"/>
</dbReference>
<proteinExistence type="inferred from homology"/>
<evidence type="ECO:0000313" key="3">
    <source>
        <dbReference type="EMBL" id="MFC4295812.1"/>
    </source>
</evidence>
<gene>
    <name evidence="3" type="ORF">ACFO0A_12170</name>
</gene>
<keyword evidence="2" id="KW-0560">Oxidoreductase</keyword>
<dbReference type="CDD" id="cd11035">
    <property type="entry name" value="P450cam-like"/>
    <property type="match status" value="1"/>
</dbReference>
<name>A0ABV8RRB3_9SPHN</name>
<dbReference type="InterPro" id="IPR036396">
    <property type="entry name" value="Cyt_P450_sf"/>
</dbReference>
<keyword evidence="2" id="KW-0479">Metal-binding</keyword>
<dbReference type="SUPFAM" id="SSF48264">
    <property type="entry name" value="Cytochrome P450"/>
    <property type="match status" value="1"/>
</dbReference>
<dbReference type="Gene3D" id="1.10.630.10">
    <property type="entry name" value="Cytochrome P450"/>
    <property type="match status" value="1"/>
</dbReference>
<comment type="caution">
    <text evidence="3">The sequence shown here is derived from an EMBL/GenBank/DDBJ whole genome shotgun (WGS) entry which is preliminary data.</text>
</comment>
<dbReference type="RefSeq" id="WP_379539276.1">
    <property type="nucleotide sequence ID" value="NZ_JBHSDR010000006.1"/>
</dbReference>
<keyword evidence="4" id="KW-1185">Reference proteome</keyword>
<dbReference type="PANTHER" id="PTHR46696:SF6">
    <property type="entry name" value="P450, PUTATIVE (EUROFUNG)-RELATED"/>
    <property type="match status" value="1"/>
</dbReference>
<organism evidence="3 4">
    <name type="scientific">Novosphingobium tardum</name>
    <dbReference type="NCBI Taxonomy" id="1538021"/>
    <lineage>
        <taxon>Bacteria</taxon>
        <taxon>Pseudomonadati</taxon>
        <taxon>Pseudomonadota</taxon>
        <taxon>Alphaproteobacteria</taxon>
        <taxon>Sphingomonadales</taxon>
        <taxon>Sphingomonadaceae</taxon>
        <taxon>Novosphingobium</taxon>
    </lineage>
</organism>
<evidence type="ECO:0000256" key="1">
    <source>
        <dbReference type="ARBA" id="ARBA00010617"/>
    </source>
</evidence>
<dbReference type="PANTHER" id="PTHR46696">
    <property type="entry name" value="P450, PUTATIVE (EUROFUNG)-RELATED"/>
    <property type="match status" value="1"/>
</dbReference>
<reference evidence="4" key="1">
    <citation type="journal article" date="2019" name="Int. J. Syst. Evol. Microbiol.">
        <title>The Global Catalogue of Microorganisms (GCM) 10K type strain sequencing project: providing services to taxonomists for standard genome sequencing and annotation.</title>
        <authorList>
            <consortium name="The Broad Institute Genomics Platform"/>
            <consortium name="The Broad Institute Genome Sequencing Center for Infectious Disease"/>
            <person name="Wu L."/>
            <person name="Ma J."/>
        </authorList>
    </citation>
    <scope>NUCLEOTIDE SEQUENCE [LARGE SCALE GENOMIC DNA]</scope>
    <source>
        <strain evidence="4">CGMCC 1.12989</strain>
    </source>
</reference>
<dbReference type="Proteomes" id="UP001595828">
    <property type="component" value="Unassembled WGS sequence"/>
</dbReference>
<keyword evidence="2" id="KW-0349">Heme</keyword>
<dbReference type="InterPro" id="IPR001128">
    <property type="entry name" value="Cyt_P450"/>
</dbReference>
<dbReference type="PROSITE" id="PS00086">
    <property type="entry name" value="CYTOCHROME_P450"/>
    <property type="match status" value="1"/>
</dbReference>
<keyword evidence="2" id="KW-0408">Iron</keyword>
<comment type="similarity">
    <text evidence="1 2">Belongs to the cytochrome P450 family.</text>
</comment>
<dbReference type="InterPro" id="IPR017972">
    <property type="entry name" value="Cyt_P450_CS"/>
</dbReference>
<accession>A0ABV8RRB3</accession>